<dbReference type="AlphaFoldDB" id="A0A699WX73"/>
<protein>
    <submittedName>
        <fullName evidence="1">Uncharacterized protein</fullName>
    </submittedName>
</protein>
<organism evidence="1">
    <name type="scientific">Tanacetum cinerariifolium</name>
    <name type="common">Dalmatian daisy</name>
    <name type="synonym">Chrysanthemum cinerariifolium</name>
    <dbReference type="NCBI Taxonomy" id="118510"/>
    <lineage>
        <taxon>Eukaryota</taxon>
        <taxon>Viridiplantae</taxon>
        <taxon>Streptophyta</taxon>
        <taxon>Embryophyta</taxon>
        <taxon>Tracheophyta</taxon>
        <taxon>Spermatophyta</taxon>
        <taxon>Magnoliopsida</taxon>
        <taxon>eudicotyledons</taxon>
        <taxon>Gunneridae</taxon>
        <taxon>Pentapetalae</taxon>
        <taxon>asterids</taxon>
        <taxon>campanulids</taxon>
        <taxon>Asterales</taxon>
        <taxon>Asteraceae</taxon>
        <taxon>Asteroideae</taxon>
        <taxon>Anthemideae</taxon>
        <taxon>Anthemidinae</taxon>
        <taxon>Tanacetum</taxon>
    </lineage>
</organism>
<dbReference type="EMBL" id="BKCJ011741858">
    <property type="protein sequence ID" value="GFD49451.1"/>
    <property type="molecule type" value="Genomic_DNA"/>
</dbReference>
<evidence type="ECO:0000313" key="1">
    <source>
        <dbReference type="EMBL" id="GFD49451.1"/>
    </source>
</evidence>
<proteinExistence type="predicted"/>
<sequence>MFNMYWIIAQLEQERAAAQKALKDINGTFNSGAVKKITKVQASKNDSVISKLFEETELIKNSLKRNVTDIRSIIN</sequence>
<gene>
    <name evidence="1" type="ORF">Tci_921420</name>
</gene>
<reference evidence="1" key="1">
    <citation type="journal article" date="2019" name="Sci. Rep.">
        <title>Draft genome of Tanacetum cinerariifolium, the natural source of mosquito coil.</title>
        <authorList>
            <person name="Yamashiro T."/>
            <person name="Shiraishi A."/>
            <person name="Satake H."/>
            <person name="Nakayama K."/>
        </authorList>
    </citation>
    <scope>NUCLEOTIDE SEQUENCE</scope>
</reference>
<feature type="non-terminal residue" evidence="1">
    <location>
        <position position="75"/>
    </location>
</feature>
<comment type="caution">
    <text evidence="1">The sequence shown here is derived from an EMBL/GenBank/DDBJ whole genome shotgun (WGS) entry which is preliminary data.</text>
</comment>
<accession>A0A699WX73</accession>
<name>A0A699WX73_TANCI</name>